<protein>
    <submittedName>
        <fullName evidence="2">Uncharacterized protein</fullName>
    </submittedName>
</protein>
<dbReference type="OrthoDB" id="3071025at2759"/>
<feature type="compositionally biased region" description="Basic and acidic residues" evidence="1">
    <location>
        <begin position="13"/>
        <end position="30"/>
    </location>
</feature>
<gene>
    <name evidence="2" type="ORF">H0H81_007136</name>
</gene>
<dbReference type="Proteomes" id="UP000717328">
    <property type="component" value="Unassembled WGS sequence"/>
</dbReference>
<feature type="compositionally biased region" description="Basic residues" evidence="1">
    <location>
        <begin position="275"/>
        <end position="284"/>
    </location>
</feature>
<accession>A0A9P7FQC7</accession>
<proteinExistence type="predicted"/>
<name>A0A9P7FQC7_9AGAR</name>
<keyword evidence="3" id="KW-1185">Reference proteome</keyword>
<feature type="compositionally biased region" description="Acidic residues" evidence="1">
    <location>
        <begin position="195"/>
        <end position="211"/>
    </location>
</feature>
<feature type="compositionally biased region" description="Basic residues" evidence="1">
    <location>
        <begin position="362"/>
        <end position="381"/>
    </location>
</feature>
<dbReference type="EMBL" id="JABCKI010007598">
    <property type="protein sequence ID" value="KAG5633520.1"/>
    <property type="molecule type" value="Genomic_DNA"/>
</dbReference>
<dbReference type="AlphaFoldDB" id="A0A9P7FQC7"/>
<reference evidence="2" key="2">
    <citation type="submission" date="2021-10" db="EMBL/GenBank/DDBJ databases">
        <title>Phylogenomics reveals ancestral predisposition of the termite-cultivated fungus Termitomyces towards a domesticated lifestyle.</title>
        <authorList>
            <person name="Auxier B."/>
            <person name="Grum-Grzhimaylo A."/>
            <person name="Cardenas M.E."/>
            <person name="Lodge J.D."/>
            <person name="Laessoe T."/>
            <person name="Pedersen O."/>
            <person name="Smith M.E."/>
            <person name="Kuyper T.W."/>
            <person name="Franco-Molano E.A."/>
            <person name="Baroni T.J."/>
            <person name="Aanen D.K."/>
        </authorList>
    </citation>
    <scope>NUCLEOTIDE SEQUENCE</scope>
    <source>
        <strain evidence="2">D49</strain>
    </source>
</reference>
<evidence type="ECO:0000313" key="2">
    <source>
        <dbReference type="EMBL" id="KAG5633520.1"/>
    </source>
</evidence>
<comment type="caution">
    <text evidence="2">The sequence shown here is derived from an EMBL/GenBank/DDBJ whole genome shotgun (WGS) entry which is preliminary data.</text>
</comment>
<feature type="compositionally biased region" description="Low complexity" evidence="1">
    <location>
        <begin position="344"/>
        <end position="361"/>
    </location>
</feature>
<feature type="region of interest" description="Disordered" evidence="1">
    <location>
        <begin position="246"/>
        <end position="381"/>
    </location>
</feature>
<organism evidence="2 3">
    <name type="scientific">Sphagnurus paluster</name>
    <dbReference type="NCBI Taxonomy" id="117069"/>
    <lineage>
        <taxon>Eukaryota</taxon>
        <taxon>Fungi</taxon>
        <taxon>Dikarya</taxon>
        <taxon>Basidiomycota</taxon>
        <taxon>Agaricomycotina</taxon>
        <taxon>Agaricomycetes</taxon>
        <taxon>Agaricomycetidae</taxon>
        <taxon>Agaricales</taxon>
        <taxon>Tricholomatineae</taxon>
        <taxon>Lyophyllaceae</taxon>
        <taxon>Sphagnurus</taxon>
    </lineage>
</organism>
<feature type="region of interest" description="Disordered" evidence="1">
    <location>
        <begin position="195"/>
        <end position="220"/>
    </location>
</feature>
<feature type="region of interest" description="Disordered" evidence="1">
    <location>
        <begin position="46"/>
        <end position="82"/>
    </location>
</feature>
<feature type="non-terminal residue" evidence="2">
    <location>
        <position position="1"/>
    </location>
</feature>
<sequence length="381" mass="42589">YVLVTKRRPNISEPKDEAGPRHQERSEQHNLLSELKRAKPDYSHFVETSHCADDADGDPSRFSSKEEDVSSRLTSLPESEELPLPPCRRAYVEDVPNEGDTVLTRAQTAVVQEAHQSMTEAKRRLVDTRNHVVNNIDLHVNSAFLERDNPGDSSRAKGKTVDPCNWGDADLSGDELDLDVQAQILEACNLQCDSECPDDPEDEDWAPEVSEEPVIRGPSDEDIAECLRFKEQLEANIQCLQDENNRLKKKQKTQRHDGSEPASQEMVQLIDNIVHRKKDKKKATKEKSGRGIQPISQVAGDSSLGKAFQRLQEEDDPSSSDESSRPSLDESDSPSDSESEHSSDSGSLASSSHSSLSSGSHCRLHRHRSKKRKSMIRRLPV</sequence>
<evidence type="ECO:0000313" key="3">
    <source>
        <dbReference type="Proteomes" id="UP000717328"/>
    </source>
</evidence>
<reference evidence="2" key="1">
    <citation type="submission" date="2021-02" db="EMBL/GenBank/DDBJ databases">
        <authorList>
            <person name="Nieuwenhuis M."/>
            <person name="Van De Peppel L.J.J."/>
        </authorList>
    </citation>
    <scope>NUCLEOTIDE SEQUENCE</scope>
    <source>
        <strain evidence="2">D49</strain>
    </source>
</reference>
<evidence type="ECO:0000256" key="1">
    <source>
        <dbReference type="SAM" id="MobiDB-lite"/>
    </source>
</evidence>
<feature type="region of interest" description="Disordered" evidence="1">
    <location>
        <begin position="1"/>
        <end position="30"/>
    </location>
</feature>